<feature type="region of interest" description="Disordered" evidence="1">
    <location>
        <begin position="98"/>
        <end position="118"/>
    </location>
</feature>
<protein>
    <submittedName>
        <fullName evidence="3">Uncharacterized protein</fullName>
    </submittedName>
</protein>
<evidence type="ECO:0000313" key="4">
    <source>
        <dbReference type="Proteomes" id="UP001642484"/>
    </source>
</evidence>
<name>A0ABP0JUW9_9DINO</name>
<keyword evidence="2" id="KW-0732">Signal</keyword>
<keyword evidence="4" id="KW-1185">Reference proteome</keyword>
<dbReference type="PROSITE" id="PS51257">
    <property type="entry name" value="PROKAR_LIPOPROTEIN"/>
    <property type="match status" value="1"/>
</dbReference>
<evidence type="ECO:0000256" key="2">
    <source>
        <dbReference type="SAM" id="SignalP"/>
    </source>
</evidence>
<feature type="signal peptide" evidence="2">
    <location>
        <begin position="1"/>
        <end position="18"/>
    </location>
</feature>
<evidence type="ECO:0000256" key="1">
    <source>
        <dbReference type="SAM" id="MobiDB-lite"/>
    </source>
</evidence>
<gene>
    <name evidence="3" type="ORF">CCMP2556_LOCUS13202</name>
</gene>
<reference evidence="3 4" key="1">
    <citation type="submission" date="2024-02" db="EMBL/GenBank/DDBJ databases">
        <authorList>
            <person name="Chen Y."/>
            <person name="Shah S."/>
            <person name="Dougan E. K."/>
            <person name="Thang M."/>
            <person name="Chan C."/>
        </authorList>
    </citation>
    <scope>NUCLEOTIDE SEQUENCE [LARGE SCALE GENOMIC DNA]</scope>
</reference>
<feature type="chain" id="PRO_5045083218" evidence="2">
    <location>
        <begin position="19"/>
        <end position="118"/>
    </location>
</feature>
<proteinExistence type="predicted"/>
<evidence type="ECO:0000313" key="3">
    <source>
        <dbReference type="EMBL" id="CAK9018281.1"/>
    </source>
</evidence>
<sequence>MLWRWLLIWCASVQSCSCSRPHARYLHSKKDVEDDFQLLTKDLDEYAELLQNAKTASQSAEEAAHQFAKENPKDFAQFQQHVKSAAQEAAVALEKANAELKKEDEETPRQALREAEAE</sequence>
<dbReference type="EMBL" id="CAXAMN010006602">
    <property type="protein sequence ID" value="CAK9018281.1"/>
    <property type="molecule type" value="Genomic_DNA"/>
</dbReference>
<comment type="caution">
    <text evidence="3">The sequence shown here is derived from an EMBL/GenBank/DDBJ whole genome shotgun (WGS) entry which is preliminary data.</text>
</comment>
<organism evidence="3 4">
    <name type="scientific">Durusdinium trenchii</name>
    <dbReference type="NCBI Taxonomy" id="1381693"/>
    <lineage>
        <taxon>Eukaryota</taxon>
        <taxon>Sar</taxon>
        <taxon>Alveolata</taxon>
        <taxon>Dinophyceae</taxon>
        <taxon>Suessiales</taxon>
        <taxon>Symbiodiniaceae</taxon>
        <taxon>Durusdinium</taxon>
    </lineage>
</organism>
<dbReference type="Proteomes" id="UP001642484">
    <property type="component" value="Unassembled WGS sequence"/>
</dbReference>
<accession>A0ABP0JUW9</accession>